<evidence type="ECO:0000313" key="7">
    <source>
        <dbReference type="Proteomes" id="UP000663851"/>
    </source>
</evidence>
<feature type="compositionally biased region" description="Polar residues" evidence="1">
    <location>
        <begin position="80"/>
        <end position="89"/>
    </location>
</feature>
<feature type="compositionally biased region" description="Low complexity" evidence="1">
    <location>
        <begin position="61"/>
        <end position="71"/>
    </location>
</feature>
<proteinExistence type="predicted"/>
<dbReference type="Proteomes" id="UP000663872">
    <property type="component" value="Unassembled WGS sequence"/>
</dbReference>
<accession>A0A820UVN2</accession>
<name>A0A820UVN2_9BILA</name>
<dbReference type="EMBL" id="CAJNYD010003374">
    <property type="protein sequence ID" value="CAF3502975.1"/>
    <property type="molecule type" value="Genomic_DNA"/>
</dbReference>
<evidence type="ECO:0000313" key="2">
    <source>
        <dbReference type="EMBL" id="CAF3502975.1"/>
    </source>
</evidence>
<evidence type="ECO:0000313" key="4">
    <source>
        <dbReference type="EMBL" id="CAF4491520.1"/>
    </source>
</evidence>
<evidence type="ECO:0000313" key="3">
    <source>
        <dbReference type="EMBL" id="CAF3660271.1"/>
    </source>
</evidence>
<dbReference type="Proteomes" id="UP000663873">
    <property type="component" value="Unassembled WGS sequence"/>
</dbReference>
<evidence type="ECO:0000256" key="1">
    <source>
        <dbReference type="SAM" id="MobiDB-lite"/>
    </source>
</evidence>
<evidence type="ECO:0000313" key="8">
    <source>
        <dbReference type="Proteomes" id="UP000663873"/>
    </source>
</evidence>
<dbReference type="Proteomes" id="UP000663851">
    <property type="component" value="Unassembled WGS sequence"/>
</dbReference>
<sequence length="160" mass="18734">MQSSRDSSPRPLLSPDNPQQERTEMIHPVNKNQLNNHDQDKIDYHQQQDRDQQINRWVNYPPHSRSPSGSRSRPHPRSSNYNGNGTNNIRPLMEYNNPNDSSSDQQVHTSITNRLNKKRKQSGTEEPMEHYYDESPSYPQSHDNYVNHLPPHQTSLQNQN</sequence>
<dbReference type="EMBL" id="CAJOBP010028166">
    <property type="protein sequence ID" value="CAF4631978.1"/>
    <property type="molecule type" value="Genomic_DNA"/>
</dbReference>
<dbReference type="Proteomes" id="UP000663848">
    <property type="component" value="Unassembled WGS sequence"/>
</dbReference>
<feature type="compositionally biased region" description="Low complexity" evidence="1">
    <location>
        <begin position="1"/>
        <end position="16"/>
    </location>
</feature>
<feature type="compositionally biased region" description="Polar residues" evidence="1">
    <location>
        <begin position="96"/>
        <end position="114"/>
    </location>
</feature>
<dbReference type="EMBL" id="CAJNYT010004389">
    <property type="protein sequence ID" value="CAF3660271.1"/>
    <property type="molecule type" value="Genomic_DNA"/>
</dbReference>
<dbReference type="AlphaFoldDB" id="A0A820UVN2"/>
<evidence type="ECO:0000313" key="5">
    <source>
        <dbReference type="EMBL" id="CAF4631978.1"/>
    </source>
</evidence>
<dbReference type="EMBL" id="CAJOBR010004460">
    <property type="protein sequence ID" value="CAF4782626.1"/>
    <property type="molecule type" value="Genomic_DNA"/>
</dbReference>
<dbReference type="Proteomes" id="UP000663833">
    <property type="component" value="Unassembled WGS sequence"/>
</dbReference>
<gene>
    <name evidence="3" type="ORF">GRG538_LOCUS25703</name>
    <name evidence="4" type="ORF">HFQ381_LOCUS27064</name>
    <name evidence="2" type="ORF">LUA448_LOCUS25411</name>
    <name evidence="6" type="ORF">QYT958_LOCUS22804</name>
    <name evidence="5" type="ORF">UJA718_LOCUS32628</name>
</gene>
<feature type="compositionally biased region" description="Basic and acidic residues" evidence="1">
    <location>
        <begin position="37"/>
        <end position="53"/>
    </location>
</feature>
<evidence type="ECO:0000313" key="6">
    <source>
        <dbReference type="EMBL" id="CAF4782626.1"/>
    </source>
</evidence>
<reference evidence="4" key="1">
    <citation type="submission" date="2021-02" db="EMBL/GenBank/DDBJ databases">
        <authorList>
            <person name="Nowell W R."/>
        </authorList>
    </citation>
    <scope>NUCLEOTIDE SEQUENCE</scope>
</reference>
<keyword evidence="8" id="KW-1185">Reference proteome</keyword>
<organism evidence="4 7">
    <name type="scientific">Rotaria socialis</name>
    <dbReference type="NCBI Taxonomy" id="392032"/>
    <lineage>
        <taxon>Eukaryota</taxon>
        <taxon>Metazoa</taxon>
        <taxon>Spiralia</taxon>
        <taxon>Gnathifera</taxon>
        <taxon>Rotifera</taxon>
        <taxon>Eurotatoria</taxon>
        <taxon>Bdelloidea</taxon>
        <taxon>Philodinida</taxon>
        <taxon>Philodinidae</taxon>
        <taxon>Rotaria</taxon>
    </lineage>
</organism>
<protein>
    <submittedName>
        <fullName evidence="4">Uncharacterized protein</fullName>
    </submittedName>
</protein>
<feature type="region of interest" description="Disordered" evidence="1">
    <location>
        <begin position="1"/>
        <end position="160"/>
    </location>
</feature>
<comment type="caution">
    <text evidence="4">The sequence shown here is derived from an EMBL/GenBank/DDBJ whole genome shotgun (WGS) entry which is preliminary data.</text>
</comment>
<dbReference type="EMBL" id="CAJOBO010003401">
    <property type="protein sequence ID" value="CAF4491520.1"/>
    <property type="molecule type" value="Genomic_DNA"/>
</dbReference>